<dbReference type="InterPro" id="IPR008271">
    <property type="entry name" value="Ser/Thr_kinase_AS"/>
</dbReference>
<feature type="chain" id="PRO_5045706291" evidence="10">
    <location>
        <begin position="27"/>
        <end position="1227"/>
    </location>
</feature>
<sequence length="1227" mass="130929">MVRSQTLLSSLSAFLLQASYRHRVSAKGFSQDLAALLDVKRAIPNWNLYQQRSMCFGWHETAYDDVCQWTSVKCRNGVVVALQLQTNASFHLGHIQDVLKAAAGLPNLEILDLAGQAFSGTLPTQYPFPNLVDLNLMDNNIMGTIPAEWGGNALFPKLVNLSLSYNPPLSGTLPASWGADNSSLTSLQLFQANNCNLTGPLPANWSMYLPALKDINISSNALSGTLPPQWSTLDLNTLNLDRNALTGTIPARWGSGGSFLRLRRLSLYANKLSGSLPSTWTRNQFATGIQPVLPKLLWMDVSNNMLSGKVPDFGDLNLPPYFISNGNNFCGTPPQSLSVWDCTSTCTKYFKWPACSANGTSPAVPAPALPLTSRNVSQAISPDMQKLLTLQTAFSNWDIYQRTQGLNWTSPATMCTSWQGVQCNTAGSVIGLNFSAPVPDPPQRLRALEGVTNLTVHSSEPIALQGNLSSVLWIASQLPRLASLDFQNQFLTGTIPSGLSFPSLQTLLLRSNGIQGTLPSDWAGGQAMPLLQDLDLSKNYQISGTLPEAWGNATGPGAGLQSLKHFAVRSCNLTGTLPASWANGLSGLATLDLAYNYITGALPVEWQSMTLQILNVVGNGLNGTLPTGWAANGPASWQGLRELHLDANKLRGTLPASWGDKGSFPQLINLTLANNDLTGSLPAQWGLDATTFMTRFPRLQSMTLLPGNTGLCGAIPSGLRVLQKTGGTNTAPAMYLNNKPCSVSADTQIQSSGAREGSSQGGASTNLSAIIGGVVGGIVGLAAITALVLFFVLRNRRRNRAARGSSGLQDQWQPMPGDEKVHADHYDMGMHDSDNIIPPKSTAPASIVPFAKAPSSIGACSVGSSAASSAAVAASAAALAAKHSGGSSKVPSSSFASQGSGYSEPAKEGDAQPETLPHMFSKDWELNLDALEIELDEEGREVELGKGAFGVVVKGRYRLSPVAVKRLINQTPEQQAQFLKEMAILRACRGSRYIVPFVGASLQPGNTILAMDFMENGNLWDQLPRTNKAGQHIFQWKFRGKKVAYEIALGLHCLHDLKVVHLDLKSSNVLIAADGSAKISDVGLAALMSQNYLSQMAPAGTWSWVAPEVILGGKVTNKADIYSFGVVIWEICTLERPAWRGNLRDIRVPEEAPQEIADLVHKCTGDQELRPTAQECAELLGSFLPLGAGRKTSGRTVSGESGKTPSSPTAKSPEGDAPKSSGSNPPA</sequence>
<feature type="transmembrane region" description="Helical" evidence="9">
    <location>
        <begin position="769"/>
        <end position="793"/>
    </location>
</feature>
<evidence type="ECO:0000256" key="3">
    <source>
        <dbReference type="ARBA" id="ARBA00022679"/>
    </source>
</evidence>
<keyword evidence="4 7" id="KW-0547">Nucleotide-binding</keyword>
<dbReference type="SUPFAM" id="SSF56112">
    <property type="entry name" value="Protein kinase-like (PK-like)"/>
    <property type="match status" value="1"/>
</dbReference>
<feature type="region of interest" description="Disordered" evidence="8">
    <location>
        <begin position="884"/>
        <end position="915"/>
    </location>
</feature>
<keyword evidence="9" id="KW-0472">Membrane</keyword>
<gene>
    <name evidence="12" type="primary">g11014</name>
    <name evidence="12" type="ORF">VP750_LOCUS9872</name>
</gene>
<keyword evidence="13" id="KW-1185">Reference proteome</keyword>
<dbReference type="InterPro" id="IPR032675">
    <property type="entry name" value="LRR_dom_sf"/>
</dbReference>
<dbReference type="InterPro" id="IPR017441">
    <property type="entry name" value="Protein_kinase_ATP_BS"/>
</dbReference>
<accession>A0ABP1GB41</accession>
<dbReference type="Gene3D" id="3.80.10.10">
    <property type="entry name" value="Ribonuclease Inhibitor"/>
    <property type="match status" value="2"/>
</dbReference>
<dbReference type="InterPro" id="IPR050994">
    <property type="entry name" value="At_inactive_RLKs"/>
</dbReference>
<feature type="region of interest" description="Disordered" evidence="8">
    <location>
        <begin position="1185"/>
        <end position="1227"/>
    </location>
</feature>
<reference evidence="12 13" key="1">
    <citation type="submission" date="2024-06" db="EMBL/GenBank/DDBJ databases">
        <authorList>
            <person name="Kraege A."/>
            <person name="Thomma B."/>
        </authorList>
    </citation>
    <scope>NUCLEOTIDE SEQUENCE [LARGE SCALE GENOMIC DNA]</scope>
</reference>
<organism evidence="12 13">
    <name type="scientific">Coccomyxa viridis</name>
    <dbReference type="NCBI Taxonomy" id="1274662"/>
    <lineage>
        <taxon>Eukaryota</taxon>
        <taxon>Viridiplantae</taxon>
        <taxon>Chlorophyta</taxon>
        <taxon>core chlorophytes</taxon>
        <taxon>Trebouxiophyceae</taxon>
        <taxon>Trebouxiophyceae incertae sedis</taxon>
        <taxon>Coccomyxaceae</taxon>
        <taxon>Coccomyxa</taxon>
    </lineage>
</organism>
<evidence type="ECO:0000256" key="10">
    <source>
        <dbReference type="SAM" id="SignalP"/>
    </source>
</evidence>
<evidence type="ECO:0000256" key="1">
    <source>
        <dbReference type="ARBA" id="ARBA00004430"/>
    </source>
</evidence>
<dbReference type="InterPro" id="IPR000719">
    <property type="entry name" value="Prot_kinase_dom"/>
</dbReference>
<evidence type="ECO:0000256" key="2">
    <source>
        <dbReference type="ARBA" id="ARBA00022527"/>
    </source>
</evidence>
<dbReference type="EMBL" id="CAXHTA020000017">
    <property type="protein sequence ID" value="CAL5227966.1"/>
    <property type="molecule type" value="Genomic_DNA"/>
</dbReference>
<keyword evidence="10" id="KW-0732">Signal</keyword>
<evidence type="ECO:0000256" key="7">
    <source>
        <dbReference type="PROSITE-ProRule" id="PRU10141"/>
    </source>
</evidence>
<evidence type="ECO:0000256" key="6">
    <source>
        <dbReference type="ARBA" id="ARBA00022840"/>
    </source>
</evidence>
<keyword evidence="6 7" id="KW-0067">ATP-binding</keyword>
<dbReference type="InterPro" id="IPR001245">
    <property type="entry name" value="Ser-Thr/Tyr_kinase_cat_dom"/>
</dbReference>
<keyword evidence="9" id="KW-0812">Transmembrane</keyword>
<keyword evidence="2" id="KW-0723">Serine/threonine-protein kinase</keyword>
<evidence type="ECO:0000256" key="5">
    <source>
        <dbReference type="ARBA" id="ARBA00022777"/>
    </source>
</evidence>
<dbReference type="PANTHER" id="PTHR48010:SF58">
    <property type="entry name" value="RECEPTOR PROTEIN KINASE-LIKE PROTEIN ZAR1"/>
    <property type="match status" value="1"/>
</dbReference>
<dbReference type="SMART" id="SM00220">
    <property type="entry name" value="S_TKc"/>
    <property type="match status" value="1"/>
</dbReference>
<dbReference type="Gene3D" id="1.10.510.10">
    <property type="entry name" value="Transferase(Phosphotransferase) domain 1"/>
    <property type="match status" value="1"/>
</dbReference>
<keyword evidence="3" id="KW-0808">Transferase</keyword>
<dbReference type="Proteomes" id="UP001497392">
    <property type="component" value="Unassembled WGS sequence"/>
</dbReference>
<dbReference type="PANTHER" id="PTHR48010">
    <property type="entry name" value="OS05G0588300 PROTEIN"/>
    <property type="match status" value="1"/>
</dbReference>
<dbReference type="SUPFAM" id="SSF52058">
    <property type="entry name" value="L domain-like"/>
    <property type="match status" value="2"/>
</dbReference>
<proteinExistence type="predicted"/>
<evidence type="ECO:0000256" key="8">
    <source>
        <dbReference type="SAM" id="MobiDB-lite"/>
    </source>
</evidence>
<name>A0ABP1GB41_9CHLO</name>
<dbReference type="PROSITE" id="PS00108">
    <property type="entry name" value="PROTEIN_KINASE_ST"/>
    <property type="match status" value="1"/>
</dbReference>
<evidence type="ECO:0000256" key="4">
    <source>
        <dbReference type="ARBA" id="ARBA00022741"/>
    </source>
</evidence>
<evidence type="ECO:0000259" key="11">
    <source>
        <dbReference type="PROSITE" id="PS50011"/>
    </source>
</evidence>
<protein>
    <submittedName>
        <fullName evidence="12">G11014 protein</fullName>
    </submittedName>
</protein>
<feature type="binding site" evidence="7">
    <location>
        <position position="965"/>
    </location>
    <ligand>
        <name>ATP</name>
        <dbReference type="ChEBI" id="CHEBI:30616"/>
    </ligand>
</feature>
<feature type="compositionally biased region" description="Polar residues" evidence="8">
    <location>
        <begin position="1194"/>
        <end position="1210"/>
    </location>
</feature>
<comment type="subcellular location">
    <subcellularLocation>
        <location evidence="1">Cytoplasm</location>
        <location evidence="1">Cytoskeleton</location>
        <location evidence="1">Cilium axoneme</location>
    </subcellularLocation>
</comment>
<comment type="caution">
    <text evidence="12">The sequence shown here is derived from an EMBL/GenBank/DDBJ whole genome shotgun (WGS) entry which is preliminary data.</text>
</comment>
<evidence type="ECO:0000313" key="12">
    <source>
        <dbReference type="EMBL" id="CAL5227966.1"/>
    </source>
</evidence>
<keyword evidence="5" id="KW-0418">Kinase</keyword>
<dbReference type="PROSITE" id="PS00107">
    <property type="entry name" value="PROTEIN_KINASE_ATP"/>
    <property type="match status" value="1"/>
</dbReference>
<feature type="domain" description="Protein kinase" evidence="11">
    <location>
        <begin position="938"/>
        <end position="1184"/>
    </location>
</feature>
<dbReference type="InterPro" id="IPR011009">
    <property type="entry name" value="Kinase-like_dom_sf"/>
</dbReference>
<feature type="signal peptide" evidence="10">
    <location>
        <begin position="1"/>
        <end position="26"/>
    </location>
</feature>
<keyword evidence="9" id="KW-1133">Transmembrane helix</keyword>
<dbReference type="Pfam" id="PF07714">
    <property type="entry name" value="PK_Tyr_Ser-Thr"/>
    <property type="match status" value="1"/>
</dbReference>
<dbReference type="PROSITE" id="PS50011">
    <property type="entry name" value="PROTEIN_KINASE_DOM"/>
    <property type="match status" value="1"/>
</dbReference>
<evidence type="ECO:0000313" key="13">
    <source>
        <dbReference type="Proteomes" id="UP001497392"/>
    </source>
</evidence>
<feature type="compositionally biased region" description="Low complexity" evidence="8">
    <location>
        <begin position="884"/>
        <end position="903"/>
    </location>
</feature>
<evidence type="ECO:0000256" key="9">
    <source>
        <dbReference type="SAM" id="Phobius"/>
    </source>
</evidence>